<dbReference type="InterPro" id="IPR001623">
    <property type="entry name" value="DnaJ_domain"/>
</dbReference>
<dbReference type="Pfam" id="PF00226">
    <property type="entry name" value="DnaJ"/>
    <property type="match status" value="1"/>
</dbReference>
<dbReference type="EMBL" id="WRXO01000001">
    <property type="protein sequence ID" value="MVT40236.1"/>
    <property type="molecule type" value="Genomic_DNA"/>
</dbReference>
<proteinExistence type="predicted"/>
<evidence type="ECO:0000259" key="1">
    <source>
        <dbReference type="PROSITE" id="PS50076"/>
    </source>
</evidence>
<accession>A0A6N8J7H6</accession>
<dbReference type="Proteomes" id="UP000468388">
    <property type="component" value="Unassembled WGS sequence"/>
</dbReference>
<reference evidence="2 3" key="1">
    <citation type="submission" date="2019-12" db="EMBL/GenBank/DDBJ databases">
        <title>The draft genomic sequence of strain Chitinophaga oryziterrae JCM 16595.</title>
        <authorList>
            <person name="Zhang X."/>
        </authorList>
    </citation>
    <scope>NUCLEOTIDE SEQUENCE [LARGE SCALE GENOMIC DNA]</scope>
    <source>
        <strain evidence="2 3">JCM 16595</strain>
    </source>
</reference>
<organism evidence="2 3">
    <name type="scientific">Chitinophaga oryziterrae</name>
    <dbReference type="NCBI Taxonomy" id="1031224"/>
    <lineage>
        <taxon>Bacteria</taxon>
        <taxon>Pseudomonadati</taxon>
        <taxon>Bacteroidota</taxon>
        <taxon>Chitinophagia</taxon>
        <taxon>Chitinophagales</taxon>
        <taxon>Chitinophagaceae</taxon>
        <taxon>Chitinophaga</taxon>
    </lineage>
</organism>
<dbReference type="InterPro" id="IPR036869">
    <property type="entry name" value="J_dom_sf"/>
</dbReference>
<evidence type="ECO:0000313" key="3">
    <source>
        <dbReference type="Proteomes" id="UP000468388"/>
    </source>
</evidence>
<dbReference type="Gene3D" id="1.10.287.110">
    <property type="entry name" value="DnaJ domain"/>
    <property type="match status" value="1"/>
</dbReference>
<dbReference type="OrthoDB" id="9775658at2"/>
<dbReference type="CDD" id="cd06257">
    <property type="entry name" value="DnaJ"/>
    <property type="match status" value="1"/>
</dbReference>
<dbReference type="RefSeq" id="WP_157298862.1">
    <property type="nucleotide sequence ID" value="NZ_BAAAZB010000005.1"/>
</dbReference>
<dbReference type="PROSITE" id="PS50076">
    <property type="entry name" value="DNAJ_2"/>
    <property type="match status" value="1"/>
</dbReference>
<sequence>MKFFDGCNTQEEVKARYRQLAMEHHPDKGGNEEVMKEINKEYEFICAKILAGENLNQEETEERVKDNVMYRDILEKLMALEGVVIEIIGLWIWVSGNTYPLRERLKKIGLKFAFKKKVWYYHPEYLTSLGRGNKTMDEIRAKFGSETVQGKYKGKKELHN</sequence>
<dbReference type="SMART" id="SM00271">
    <property type="entry name" value="DnaJ"/>
    <property type="match status" value="1"/>
</dbReference>
<feature type="domain" description="J" evidence="1">
    <location>
        <begin position="1"/>
        <end position="69"/>
    </location>
</feature>
<name>A0A6N8J7H6_9BACT</name>
<gene>
    <name evidence="2" type="ORF">GO495_06560</name>
</gene>
<evidence type="ECO:0000313" key="2">
    <source>
        <dbReference type="EMBL" id="MVT40236.1"/>
    </source>
</evidence>
<comment type="caution">
    <text evidence="2">The sequence shown here is derived from an EMBL/GenBank/DDBJ whole genome shotgun (WGS) entry which is preliminary data.</text>
</comment>
<dbReference type="AlphaFoldDB" id="A0A6N8J7H6"/>
<dbReference type="SUPFAM" id="SSF46565">
    <property type="entry name" value="Chaperone J-domain"/>
    <property type="match status" value="1"/>
</dbReference>
<protein>
    <submittedName>
        <fullName evidence="2">DnaJ domain-containing protein</fullName>
    </submittedName>
</protein>
<keyword evidence="3" id="KW-1185">Reference proteome</keyword>